<dbReference type="EMBL" id="CP089984">
    <property type="protein sequence ID" value="WXB19372.1"/>
    <property type="molecule type" value="Genomic_DNA"/>
</dbReference>
<evidence type="ECO:0000313" key="2">
    <source>
        <dbReference type="EMBL" id="WXB19372.1"/>
    </source>
</evidence>
<dbReference type="Proteomes" id="UP001370348">
    <property type="component" value="Chromosome"/>
</dbReference>
<dbReference type="RefSeq" id="WP_394828992.1">
    <property type="nucleotide sequence ID" value="NZ_CP089984.1"/>
</dbReference>
<evidence type="ECO:0000256" key="1">
    <source>
        <dbReference type="SAM" id="MobiDB-lite"/>
    </source>
</evidence>
<feature type="region of interest" description="Disordered" evidence="1">
    <location>
        <begin position="1"/>
        <end position="29"/>
    </location>
</feature>
<gene>
    <name evidence="2" type="ORF">LZC94_19340</name>
</gene>
<sequence>MNVVVPEPREQPSAIGRNRQPPGPFGMPQLERASMGTFAGIVDRRTIAIEGDDRAAIAAGGHTDSRVLRERHPRHRRALSGGPIEQTKVGLVESNDAQPLLGRERNRMCVPERNGLLQQLDISTDRHRLADAREKLHPRREHRILARNRGMMLK</sequence>
<organism evidence="2 3">
    <name type="scientific">Pendulispora albinea</name>
    <dbReference type="NCBI Taxonomy" id="2741071"/>
    <lineage>
        <taxon>Bacteria</taxon>
        <taxon>Pseudomonadati</taxon>
        <taxon>Myxococcota</taxon>
        <taxon>Myxococcia</taxon>
        <taxon>Myxococcales</taxon>
        <taxon>Sorangiineae</taxon>
        <taxon>Pendulisporaceae</taxon>
        <taxon>Pendulispora</taxon>
    </lineage>
</organism>
<proteinExistence type="predicted"/>
<keyword evidence="3" id="KW-1185">Reference proteome</keyword>
<accession>A0ABZ2MA58</accession>
<protein>
    <submittedName>
        <fullName evidence="2">Uncharacterized protein</fullName>
    </submittedName>
</protein>
<evidence type="ECO:0000313" key="3">
    <source>
        <dbReference type="Proteomes" id="UP001370348"/>
    </source>
</evidence>
<reference evidence="2 3" key="1">
    <citation type="submission" date="2021-12" db="EMBL/GenBank/DDBJ databases">
        <title>Discovery of the Pendulisporaceae a myxobacterial family with distinct sporulation behavior and unique specialized metabolism.</title>
        <authorList>
            <person name="Garcia R."/>
            <person name="Popoff A."/>
            <person name="Bader C.D."/>
            <person name="Loehr J."/>
            <person name="Walesch S."/>
            <person name="Walt C."/>
            <person name="Boldt J."/>
            <person name="Bunk B."/>
            <person name="Haeckl F.J.F.P.J."/>
            <person name="Gunesch A.P."/>
            <person name="Birkelbach J."/>
            <person name="Nuebel U."/>
            <person name="Pietschmann T."/>
            <person name="Bach T."/>
            <person name="Mueller R."/>
        </authorList>
    </citation>
    <scope>NUCLEOTIDE SEQUENCE [LARGE SCALE GENOMIC DNA]</scope>
    <source>
        <strain evidence="2 3">MSr11954</strain>
    </source>
</reference>
<name>A0ABZ2MA58_9BACT</name>